<organism evidence="2 3">
    <name type="scientific">Virgisporangium ochraceum</name>
    <dbReference type="NCBI Taxonomy" id="65505"/>
    <lineage>
        <taxon>Bacteria</taxon>
        <taxon>Bacillati</taxon>
        <taxon>Actinomycetota</taxon>
        <taxon>Actinomycetes</taxon>
        <taxon>Micromonosporales</taxon>
        <taxon>Micromonosporaceae</taxon>
        <taxon>Virgisporangium</taxon>
    </lineage>
</organism>
<feature type="region of interest" description="Disordered" evidence="1">
    <location>
        <begin position="78"/>
        <end position="97"/>
    </location>
</feature>
<dbReference type="Proteomes" id="UP000635606">
    <property type="component" value="Unassembled WGS sequence"/>
</dbReference>
<protein>
    <submittedName>
        <fullName evidence="2">Uncharacterized protein</fullName>
    </submittedName>
</protein>
<accession>A0A8J4A1E1</accession>
<reference evidence="2" key="1">
    <citation type="submission" date="2021-01" db="EMBL/GenBank/DDBJ databases">
        <title>Whole genome shotgun sequence of Virgisporangium ochraceum NBRC 16418.</title>
        <authorList>
            <person name="Komaki H."/>
            <person name="Tamura T."/>
        </authorList>
    </citation>
    <scope>NUCLEOTIDE SEQUENCE</scope>
    <source>
        <strain evidence="2">NBRC 16418</strain>
    </source>
</reference>
<sequence length="165" mass="17015">MDLGDIPVEEVPPKVVRHLRPYEFPDRFEPFGAVDVRPIADGPTWAGVTYRFVAVPGYPTVVAPPEFPTGPILAYGGASRRPTASEPDAAPARPGLATGHAGRAYGCRCRVSAPAEPGLMGGPRPGTDPGATLDGLPVIPSVGGLPLRAEGIGCLGPDRGSAAMR</sequence>
<keyword evidence="3" id="KW-1185">Reference proteome</keyword>
<dbReference type="EMBL" id="BOPH01000105">
    <property type="protein sequence ID" value="GIJ72802.1"/>
    <property type="molecule type" value="Genomic_DNA"/>
</dbReference>
<gene>
    <name evidence="2" type="ORF">Voc01_077190</name>
</gene>
<name>A0A8J4A1E1_9ACTN</name>
<evidence type="ECO:0000256" key="1">
    <source>
        <dbReference type="SAM" id="MobiDB-lite"/>
    </source>
</evidence>
<comment type="caution">
    <text evidence="2">The sequence shown here is derived from an EMBL/GenBank/DDBJ whole genome shotgun (WGS) entry which is preliminary data.</text>
</comment>
<evidence type="ECO:0000313" key="2">
    <source>
        <dbReference type="EMBL" id="GIJ72802.1"/>
    </source>
</evidence>
<proteinExistence type="predicted"/>
<dbReference type="AlphaFoldDB" id="A0A8J4A1E1"/>
<evidence type="ECO:0000313" key="3">
    <source>
        <dbReference type="Proteomes" id="UP000635606"/>
    </source>
</evidence>